<evidence type="ECO:0000256" key="10">
    <source>
        <dbReference type="ARBA" id="ARBA00022833"/>
    </source>
</evidence>
<proteinExistence type="predicted"/>
<dbReference type="SUPFAM" id="SSF55486">
    <property type="entry name" value="Metalloproteases ('zincins'), catalytic domain"/>
    <property type="match status" value="1"/>
</dbReference>
<keyword evidence="4" id="KW-0645">Protease</keyword>
<dbReference type="InterPro" id="IPR013320">
    <property type="entry name" value="ConA-like_dom_sf"/>
</dbReference>
<evidence type="ECO:0000256" key="2">
    <source>
        <dbReference type="ARBA" id="ARBA00004613"/>
    </source>
</evidence>
<dbReference type="SUPFAM" id="SSF82895">
    <property type="entry name" value="TSP-1 type 1 repeat"/>
    <property type="match status" value="4"/>
</dbReference>
<keyword evidence="7" id="KW-0732">Signal</keyword>
<keyword evidence="15" id="KW-0325">Glycoprotein</keyword>
<dbReference type="Gene3D" id="2.20.100.10">
    <property type="entry name" value="Thrombospondin type-1 (TSP1) repeat"/>
    <property type="match status" value="4"/>
</dbReference>
<dbReference type="InterPro" id="IPR024053">
    <property type="entry name" value="VHL_beta_dom"/>
</dbReference>
<organism evidence="17 18">
    <name type="scientific">Paramuricea clavata</name>
    <name type="common">Red gorgonian</name>
    <name type="synonym">Violescent sea-whip</name>
    <dbReference type="NCBI Taxonomy" id="317549"/>
    <lineage>
        <taxon>Eukaryota</taxon>
        <taxon>Metazoa</taxon>
        <taxon>Cnidaria</taxon>
        <taxon>Anthozoa</taxon>
        <taxon>Octocorallia</taxon>
        <taxon>Malacalcyonacea</taxon>
        <taxon>Plexauridae</taxon>
        <taxon>Paramuricea</taxon>
    </lineage>
</organism>
<evidence type="ECO:0000256" key="15">
    <source>
        <dbReference type="ARBA" id="ARBA00023180"/>
    </source>
</evidence>
<dbReference type="PANTHER" id="PTHR13723">
    <property type="entry name" value="ADAMTS A DISINTEGRIN AND METALLOPROTEASE WITH THROMBOSPONDIN MOTIFS PROTEASE"/>
    <property type="match status" value="1"/>
</dbReference>
<feature type="binding site" evidence="16">
    <location>
        <position position="372"/>
    </location>
    <ligand>
        <name>Zn(2+)</name>
        <dbReference type="ChEBI" id="CHEBI:29105"/>
        <note>catalytic</note>
    </ligand>
</feature>
<evidence type="ECO:0000313" key="17">
    <source>
        <dbReference type="EMBL" id="CAB3983524.1"/>
    </source>
</evidence>
<dbReference type="Pfam" id="PF00090">
    <property type="entry name" value="TSP_1"/>
    <property type="match status" value="2"/>
</dbReference>
<keyword evidence="6 16" id="KW-0479">Metal-binding</keyword>
<dbReference type="PROSITE" id="PS50060">
    <property type="entry name" value="MAM_2"/>
    <property type="match status" value="2"/>
</dbReference>
<evidence type="ECO:0000256" key="14">
    <source>
        <dbReference type="ARBA" id="ARBA00023157"/>
    </source>
</evidence>
<keyword evidence="12" id="KW-0482">Metalloprotease</keyword>
<dbReference type="Gene3D" id="2.60.40.780">
    <property type="entry name" value="von Hippel-Lindau disease tumour suppressor, beta domain"/>
    <property type="match status" value="1"/>
</dbReference>
<keyword evidence="5" id="KW-0812">Transmembrane</keyword>
<feature type="binding site" evidence="16">
    <location>
        <position position="382"/>
    </location>
    <ligand>
        <name>Zn(2+)</name>
        <dbReference type="ChEBI" id="CHEBI:29105"/>
        <note>catalytic</note>
    </ligand>
</feature>
<evidence type="ECO:0000256" key="6">
    <source>
        <dbReference type="ARBA" id="ARBA00022723"/>
    </source>
</evidence>
<evidence type="ECO:0000256" key="9">
    <source>
        <dbReference type="ARBA" id="ARBA00022801"/>
    </source>
</evidence>
<dbReference type="Pfam" id="PF00629">
    <property type="entry name" value="MAM"/>
    <property type="match status" value="2"/>
</dbReference>
<dbReference type="EMBL" id="CACRXK020000624">
    <property type="protein sequence ID" value="CAB3983524.1"/>
    <property type="molecule type" value="Genomic_DNA"/>
</dbReference>
<dbReference type="PROSITE" id="PS50092">
    <property type="entry name" value="TSP1"/>
    <property type="match status" value="4"/>
</dbReference>
<accession>A0A7D9DF08</accession>
<comment type="subcellular location">
    <subcellularLocation>
        <location evidence="1">Membrane</location>
        <topology evidence="1">Single-pass membrane protein</topology>
    </subcellularLocation>
    <subcellularLocation>
        <location evidence="2">Secreted</location>
    </subcellularLocation>
</comment>
<dbReference type="OrthoDB" id="5855429at2759"/>
<dbReference type="GO" id="GO:0005576">
    <property type="term" value="C:extracellular region"/>
    <property type="evidence" value="ECO:0007669"/>
    <property type="project" value="UniProtKB-SubCell"/>
</dbReference>
<dbReference type="SMART" id="SM00608">
    <property type="entry name" value="ACR"/>
    <property type="match status" value="1"/>
</dbReference>
<dbReference type="InterPro" id="IPR050439">
    <property type="entry name" value="ADAMTS_ADAMTS-like"/>
</dbReference>
<feature type="binding site" evidence="16">
    <location>
        <position position="376"/>
    </location>
    <ligand>
        <name>Zn(2+)</name>
        <dbReference type="ChEBI" id="CHEBI:29105"/>
        <note>catalytic</note>
    </ligand>
</feature>
<dbReference type="Gene3D" id="3.40.390.10">
    <property type="entry name" value="Collagenase (Catalytic Domain)"/>
    <property type="match status" value="1"/>
</dbReference>
<evidence type="ECO:0000256" key="5">
    <source>
        <dbReference type="ARBA" id="ARBA00022692"/>
    </source>
</evidence>
<dbReference type="CDD" id="cd06263">
    <property type="entry name" value="MAM"/>
    <property type="match status" value="2"/>
</dbReference>
<comment type="caution">
    <text evidence="17">The sequence shown here is derived from an EMBL/GenBank/DDBJ whole genome shotgun (WGS) entry which is preliminary data.</text>
</comment>
<keyword evidence="10 16" id="KW-0862">Zinc</keyword>
<dbReference type="Pfam" id="PF01421">
    <property type="entry name" value="Reprolysin"/>
    <property type="match status" value="1"/>
</dbReference>
<keyword evidence="3" id="KW-0964">Secreted</keyword>
<dbReference type="GO" id="GO:0016020">
    <property type="term" value="C:membrane"/>
    <property type="evidence" value="ECO:0007669"/>
    <property type="project" value="UniProtKB-SubCell"/>
</dbReference>
<feature type="active site" evidence="16">
    <location>
        <position position="373"/>
    </location>
</feature>
<dbReference type="FunFam" id="2.60.120.200:FF:000182">
    <property type="entry name" value="MAM and LDL-receptor class A domain-containing protein 1"/>
    <property type="match status" value="1"/>
</dbReference>
<dbReference type="InterPro" id="IPR041645">
    <property type="entry name" value="ADAMTS_CR_2"/>
</dbReference>
<dbReference type="GO" id="GO:0006508">
    <property type="term" value="P:proteolysis"/>
    <property type="evidence" value="ECO:0007669"/>
    <property type="project" value="UniProtKB-KW"/>
</dbReference>
<keyword evidence="14" id="KW-1015">Disulfide bond</keyword>
<keyword evidence="8" id="KW-0677">Repeat</keyword>
<dbReference type="FunFam" id="2.20.100.10:FF:000007">
    <property type="entry name" value="Thrombospondin 1"/>
    <property type="match status" value="1"/>
</dbReference>
<sequence>MKLRINKHLFGPHFKVEHYYGNGSVESVKMTEHCYLIGETVPHKFKVAVSDCDGLYGVVNTDEDMLYIEPLVNDSYVDKDKLNGTGRPHLIYRHSQLPKYDLGFDGLDLTRIEPANSRQTSRRRNIQFSFLTFINRSGRMIKLMWVDRRKKRTYFASLMPGTSRKVNTFTSHRWLAVDEETEQVLLVGNKQEYSPRKNKQTRRTNVFITLPRGMKLLPTSEKEIRAKIGKKYIESMTVADKSVVKFHGKERVSRYVLALMNMVSFIFKHKTVGFDINYVLVRIVLLHKDPEGVVLHRSNPNKSLLSACEFMYRIRQGRTDDDPKFHDHATFLTRKQFGTAAGYAPVYGMCHPVRSCSLNQEDGFPSAFIIAHEVGHSLGMEHDGERNRCASVTSHGSIMAPLVQSRLGRFMWSTCSRKELMGSIRNFICLNDKPGKKHKEDLPFIHRYPGVHYSTDDQCLFDFGKGYKSCTVFRRDPCRVLWCNMPSPYKHLCKSMRAPALNGTECGIRKWCISGRCIRRTETIEKPKAIHGNWSDWKKWDTCSQECGFGIRTRKRSCDSPRPRYGGKDCVGNSTEQEICKIKDCEQTIPLRENEVKNQCAVIGRKKDRYRTWSYYDENAVNLNCTFEHNFCAWINLKRDDQRDWTLNRGKTRTSKTGPSVDHTTNSTRGQYIYFEASSPVRPKDKAAIASPDLGVRRACLSFYYHMFGKGMGSLKVVRSNAAGRRILWARHTNEGDRWLNAQVDIKEDSLYNLIIEAHRKQSYWSDIALDDITFTTGPCRKENTSDTQDGVNPCVVSCVKGGSRKKILMGNVIKNGIRCNDNSALDICIDGECRKVGCDNVLDSGKKFDNCGVCDGDGTLCTLNEGNIKRIPKEDVEIILNVPEGSSNLNVRKRSNSDNLLVLSVRKPSEPSGVDHIINGNDQESPSAIYYGGGTQYVYTREYGDEVIKSLGVVKRDVVLNIKAKKNGIHSPIDVKYEYFDTQDVKQGNVKKTDQIQVVGGESLTTTPTPRVPVSTLVPTPRVEVTPEVKPRWVILNEWTTCSRTCGKGVTFLKYFCKIGEKVKPRIHCKDLELNVKEKYRFCNEHSCERTFKWTPGPWSECSKTCSLGIMTRQVTCIKLPVNKEVAAERCTATKPSDSKPCFLKDCEPTWSTGNWSECSATCGLGSQTRDVLCVDQQGQRTNGCDTNKQPESRINCRKPACTSPPADPLDCDFEKDLCEWTQMEDDDFDWQRNQGKTKSTGTGPNHDHTFKNRSGHYMFMEASNPQREGHQARLISPEVNVRQACLVFFYHMWGNGCGSLKVKFLTKGGYMDEFTWERKGDQGQRWIKAEVNARIGLTYQIVIEVSRGRTWRGDLAIDDIGFHHTKCRDRTIIKHLNAIHSGNQARENDSAGNTQPKK</sequence>
<evidence type="ECO:0000256" key="3">
    <source>
        <dbReference type="ARBA" id="ARBA00022525"/>
    </source>
</evidence>
<dbReference type="GO" id="GO:0030198">
    <property type="term" value="P:extracellular matrix organization"/>
    <property type="evidence" value="ECO:0007669"/>
    <property type="project" value="TreeGrafter"/>
</dbReference>
<gene>
    <name evidence="17" type="ORF">PACLA_8A031244</name>
</gene>
<dbReference type="Gene3D" id="3.40.1620.60">
    <property type="match status" value="1"/>
</dbReference>
<protein>
    <submittedName>
        <fullName evidence="17">A disintegrin and metallo ase with thrombospondin motifs 14, partial</fullName>
    </submittedName>
</protein>
<evidence type="ECO:0000256" key="4">
    <source>
        <dbReference type="ARBA" id="ARBA00022670"/>
    </source>
</evidence>
<dbReference type="Gene3D" id="2.60.120.830">
    <property type="match status" value="1"/>
</dbReference>
<dbReference type="Pfam" id="PF19030">
    <property type="entry name" value="TSP1_ADAMTS"/>
    <property type="match status" value="2"/>
</dbReference>
<dbReference type="InterPro" id="IPR000884">
    <property type="entry name" value="TSP1_rpt"/>
</dbReference>
<dbReference type="Proteomes" id="UP001152795">
    <property type="component" value="Unassembled WGS sequence"/>
</dbReference>
<evidence type="ECO:0000256" key="12">
    <source>
        <dbReference type="ARBA" id="ARBA00023049"/>
    </source>
</evidence>
<evidence type="ECO:0000256" key="16">
    <source>
        <dbReference type="PROSITE-ProRule" id="PRU00276"/>
    </source>
</evidence>
<keyword evidence="13" id="KW-0472">Membrane</keyword>
<keyword evidence="18" id="KW-1185">Reference proteome</keyword>
<evidence type="ECO:0000256" key="13">
    <source>
        <dbReference type="ARBA" id="ARBA00023136"/>
    </source>
</evidence>
<dbReference type="InterPro" id="IPR036383">
    <property type="entry name" value="TSP1_rpt_sf"/>
</dbReference>
<evidence type="ECO:0000256" key="11">
    <source>
        <dbReference type="ARBA" id="ARBA00022989"/>
    </source>
</evidence>
<dbReference type="InterPro" id="IPR045371">
    <property type="entry name" value="ADAMTS_CR_3"/>
</dbReference>
<dbReference type="Pfam" id="PF01847">
    <property type="entry name" value="VHL"/>
    <property type="match status" value="1"/>
</dbReference>
<dbReference type="SUPFAM" id="SSF49468">
    <property type="entry name" value="VHL"/>
    <property type="match status" value="1"/>
</dbReference>
<dbReference type="SUPFAM" id="SSF49899">
    <property type="entry name" value="Concanavalin A-like lectins/glucanases"/>
    <property type="match status" value="2"/>
</dbReference>
<dbReference type="Pfam" id="PF17771">
    <property type="entry name" value="ADAMTS_CR_2"/>
    <property type="match status" value="1"/>
</dbReference>
<dbReference type="InterPro" id="IPR006586">
    <property type="entry name" value="ADAM_Cys-rich"/>
</dbReference>
<dbReference type="GO" id="GO:0046872">
    <property type="term" value="F:metal ion binding"/>
    <property type="evidence" value="ECO:0007669"/>
    <property type="project" value="UniProtKB-KW"/>
</dbReference>
<dbReference type="InterPro" id="IPR037140">
    <property type="entry name" value="VHL_beta_dom_sf"/>
</dbReference>
<comment type="caution">
    <text evidence="16">Lacks conserved residue(s) required for the propagation of feature annotation.</text>
</comment>
<dbReference type="PANTHER" id="PTHR13723:SF304">
    <property type="entry name" value="A DISINTEGRIN AND METALLOPROTEINASE WITH THROMBOSPONDIN MOTIFS 2-LIKE PROTEIN"/>
    <property type="match status" value="1"/>
</dbReference>
<dbReference type="PROSITE" id="PS50215">
    <property type="entry name" value="ADAM_MEPRO"/>
    <property type="match status" value="1"/>
</dbReference>
<name>A0A7D9DF08_PARCT</name>
<evidence type="ECO:0000313" key="18">
    <source>
        <dbReference type="Proteomes" id="UP001152795"/>
    </source>
</evidence>
<dbReference type="InterPro" id="IPR000998">
    <property type="entry name" value="MAM_dom"/>
</dbReference>
<dbReference type="SMART" id="SM00209">
    <property type="entry name" value="TSP1"/>
    <property type="match status" value="4"/>
</dbReference>
<evidence type="ECO:0000256" key="7">
    <source>
        <dbReference type="ARBA" id="ARBA00022729"/>
    </source>
</evidence>
<dbReference type="CDD" id="cd04273">
    <property type="entry name" value="ZnMc_ADAMTS_like"/>
    <property type="match status" value="1"/>
</dbReference>
<dbReference type="InterPro" id="IPR036208">
    <property type="entry name" value="VHL_sf"/>
</dbReference>
<dbReference type="GO" id="GO:0031012">
    <property type="term" value="C:extracellular matrix"/>
    <property type="evidence" value="ECO:0007669"/>
    <property type="project" value="TreeGrafter"/>
</dbReference>
<reference evidence="17" key="1">
    <citation type="submission" date="2020-04" db="EMBL/GenBank/DDBJ databases">
        <authorList>
            <person name="Alioto T."/>
            <person name="Alioto T."/>
            <person name="Gomez Garrido J."/>
        </authorList>
    </citation>
    <scope>NUCLEOTIDE SEQUENCE</scope>
    <source>
        <strain evidence="17">A484AB</strain>
    </source>
</reference>
<dbReference type="InterPro" id="IPR024079">
    <property type="entry name" value="MetalloPept_cat_dom_sf"/>
</dbReference>
<dbReference type="InterPro" id="IPR001590">
    <property type="entry name" value="Peptidase_M12B"/>
</dbReference>
<dbReference type="Pfam" id="PF19236">
    <property type="entry name" value="ADAMTS_CR_3"/>
    <property type="match status" value="1"/>
</dbReference>
<evidence type="ECO:0000256" key="8">
    <source>
        <dbReference type="ARBA" id="ARBA00022737"/>
    </source>
</evidence>
<dbReference type="GO" id="GO:0004222">
    <property type="term" value="F:metalloendopeptidase activity"/>
    <property type="evidence" value="ECO:0007669"/>
    <property type="project" value="InterPro"/>
</dbReference>
<dbReference type="FunFam" id="2.20.100.10:FF:000005">
    <property type="entry name" value="ADAM metallopeptidase with thrombospondin type 1 motif 9"/>
    <property type="match status" value="1"/>
</dbReference>
<dbReference type="Gene3D" id="2.60.120.200">
    <property type="match status" value="2"/>
</dbReference>
<dbReference type="SMART" id="SM00137">
    <property type="entry name" value="MAM"/>
    <property type="match status" value="2"/>
</dbReference>
<keyword evidence="9" id="KW-0378">Hydrolase</keyword>
<evidence type="ECO:0000256" key="1">
    <source>
        <dbReference type="ARBA" id="ARBA00004167"/>
    </source>
</evidence>
<keyword evidence="11" id="KW-1133">Transmembrane helix</keyword>